<dbReference type="Gene3D" id="3.40.50.620">
    <property type="entry name" value="HUPs"/>
    <property type="match status" value="1"/>
</dbReference>
<accession>A0AAD7GA21</accession>
<dbReference type="Proteomes" id="UP001221757">
    <property type="component" value="Unassembled WGS sequence"/>
</dbReference>
<dbReference type="SUPFAM" id="SSF52402">
    <property type="entry name" value="Adenine nucleotide alpha hydrolases-like"/>
    <property type="match status" value="1"/>
</dbReference>
<name>A0AAD7GA21_MYCRO</name>
<evidence type="ECO:0000256" key="4">
    <source>
        <dbReference type="ARBA" id="ARBA00022741"/>
    </source>
</evidence>
<reference evidence="8" key="1">
    <citation type="submission" date="2023-03" db="EMBL/GenBank/DDBJ databases">
        <title>Massive genome expansion in bonnet fungi (Mycena s.s.) driven by repeated elements and novel gene families across ecological guilds.</title>
        <authorList>
            <consortium name="Lawrence Berkeley National Laboratory"/>
            <person name="Harder C.B."/>
            <person name="Miyauchi S."/>
            <person name="Viragh M."/>
            <person name="Kuo A."/>
            <person name="Thoen E."/>
            <person name="Andreopoulos B."/>
            <person name="Lu D."/>
            <person name="Skrede I."/>
            <person name="Drula E."/>
            <person name="Henrissat B."/>
            <person name="Morin E."/>
            <person name="Kohler A."/>
            <person name="Barry K."/>
            <person name="LaButti K."/>
            <person name="Morin E."/>
            <person name="Salamov A."/>
            <person name="Lipzen A."/>
            <person name="Mereny Z."/>
            <person name="Hegedus B."/>
            <person name="Baldrian P."/>
            <person name="Stursova M."/>
            <person name="Weitz H."/>
            <person name="Taylor A."/>
            <person name="Grigoriev I.V."/>
            <person name="Nagy L.G."/>
            <person name="Martin F."/>
            <person name="Kauserud H."/>
        </authorList>
    </citation>
    <scope>NUCLEOTIDE SEQUENCE</scope>
    <source>
        <strain evidence="8">CBHHK067</strain>
    </source>
</reference>
<dbReference type="GO" id="GO:0005524">
    <property type="term" value="F:ATP binding"/>
    <property type="evidence" value="ECO:0007669"/>
    <property type="project" value="UniProtKB-KW"/>
</dbReference>
<keyword evidence="2" id="KW-0436">Ligase</keyword>
<protein>
    <recommendedName>
        <fullName evidence="1">tRNA(Ile)-lysidine synthetase</fullName>
        <ecNumber evidence="1">6.3.4.19</ecNumber>
    </recommendedName>
</protein>
<evidence type="ECO:0000256" key="3">
    <source>
        <dbReference type="ARBA" id="ARBA00022694"/>
    </source>
</evidence>
<keyword evidence="4" id="KW-0547">Nucleotide-binding</keyword>
<dbReference type="AlphaFoldDB" id="A0AAD7GA21"/>
<dbReference type="HAMAP" id="MF_01161">
    <property type="entry name" value="tRNA_Ile_lys_synt"/>
    <property type="match status" value="1"/>
</dbReference>
<sequence length="586" mass="65819">MCPSCWVVEKNRRATVHCARTRLLTPAPAVANSGGVDSTCVLFLIDRLIRDIREEHTTRSAPVEAPENLPSELISMTVDHGLQDGSETVAKQCAERAEARGIPHITTTVPWSTPPFPDRPRPGDAFEEIGRNVRYQLLFRAMRKAGADILALGHHSDDQVETSLIRLARGTTELGAGGMRRCRRWGMGSNGPEHSLSWTGSEGMHKWMLRPLLEFPKDRLLATCEENNLEYVTDETNFQPQLTLRNAIRALMAKNTFDPEALGVDLPPNILTSLKEIHRGVAALESVDMDLTGGPEDLRAAVTVLSEQVEDVDSLVDSALTRCHLPSPPGTYLLSYRGISTVRDPLVQRALVLRIMRYVSFHPWGTVRADGNRRRSSIERIIENLWTPDPFAKRLPPFVAGGGVFWTPVIFSTDHPLRIPSGAAVVGPGEIVAWLASRQPPLSRSNMSHVGLPNPLRVDATERVRAALLRRDEEPAQVLHVLWDCRFEVKMFIDLIPDRLAERILDGRDKVMIHPNTRWYWPKVVHCNQETGREEVLHSMLMRPDGHAKQAMQLDFGMGATWPWVRIPQIKADWIRLRWIRSASAL</sequence>
<organism evidence="8 9">
    <name type="scientific">Mycena rosella</name>
    <name type="common">Pink bonnet</name>
    <name type="synonym">Agaricus rosellus</name>
    <dbReference type="NCBI Taxonomy" id="1033263"/>
    <lineage>
        <taxon>Eukaryota</taxon>
        <taxon>Fungi</taxon>
        <taxon>Dikarya</taxon>
        <taxon>Basidiomycota</taxon>
        <taxon>Agaricomycotina</taxon>
        <taxon>Agaricomycetes</taxon>
        <taxon>Agaricomycetidae</taxon>
        <taxon>Agaricales</taxon>
        <taxon>Marasmiineae</taxon>
        <taxon>Mycenaceae</taxon>
        <taxon>Mycena</taxon>
    </lineage>
</organism>
<evidence type="ECO:0000256" key="5">
    <source>
        <dbReference type="ARBA" id="ARBA00022840"/>
    </source>
</evidence>
<evidence type="ECO:0000256" key="6">
    <source>
        <dbReference type="ARBA" id="ARBA00048539"/>
    </source>
</evidence>
<feature type="domain" description="tRNA(Ile)-lysidine/2-thiocytidine synthase N-terminal" evidence="7">
    <location>
        <begin position="29"/>
        <end position="250"/>
    </location>
</feature>
<dbReference type="Pfam" id="PF01171">
    <property type="entry name" value="ATP_bind_3"/>
    <property type="match status" value="1"/>
</dbReference>
<dbReference type="InterPro" id="IPR012094">
    <property type="entry name" value="tRNA_Ile_lys_synt"/>
</dbReference>
<dbReference type="InterPro" id="IPR011063">
    <property type="entry name" value="TilS/TtcA_N"/>
</dbReference>
<dbReference type="EC" id="6.3.4.19" evidence="1"/>
<comment type="caution">
    <text evidence="8">The sequence shown here is derived from an EMBL/GenBank/DDBJ whole genome shotgun (WGS) entry which is preliminary data.</text>
</comment>
<evidence type="ECO:0000259" key="7">
    <source>
        <dbReference type="Pfam" id="PF01171"/>
    </source>
</evidence>
<gene>
    <name evidence="8" type="ORF">B0H17DRAFT_53608</name>
</gene>
<dbReference type="NCBIfam" id="TIGR02432">
    <property type="entry name" value="lysidine_TilS_N"/>
    <property type="match status" value="1"/>
</dbReference>
<dbReference type="PANTHER" id="PTHR43033:SF1">
    <property type="entry name" value="TRNA(ILE)-LYSIDINE SYNTHASE-RELATED"/>
    <property type="match status" value="1"/>
</dbReference>
<evidence type="ECO:0000256" key="1">
    <source>
        <dbReference type="ARBA" id="ARBA00013267"/>
    </source>
</evidence>
<evidence type="ECO:0000256" key="2">
    <source>
        <dbReference type="ARBA" id="ARBA00022598"/>
    </source>
</evidence>
<proteinExistence type="inferred from homology"/>
<dbReference type="InterPro" id="IPR014729">
    <property type="entry name" value="Rossmann-like_a/b/a_fold"/>
</dbReference>
<dbReference type="CDD" id="cd01992">
    <property type="entry name" value="TilS_N"/>
    <property type="match status" value="1"/>
</dbReference>
<dbReference type="EMBL" id="JARKIE010000114">
    <property type="protein sequence ID" value="KAJ7681737.1"/>
    <property type="molecule type" value="Genomic_DNA"/>
</dbReference>
<comment type="catalytic activity">
    <reaction evidence="6">
        <text>cytidine(34) in tRNA(Ile2) + L-lysine + ATP = lysidine(34) in tRNA(Ile2) + AMP + diphosphate + H(+)</text>
        <dbReference type="Rhea" id="RHEA:43744"/>
        <dbReference type="Rhea" id="RHEA-COMP:10625"/>
        <dbReference type="Rhea" id="RHEA-COMP:10670"/>
        <dbReference type="ChEBI" id="CHEBI:15378"/>
        <dbReference type="ChEBI" id="CHEBI:30616"/>
        <dbReference type="ChEBI" id="CHEBI:32551"/>
        <dbReference type="ChEBI" id="CHEBI:33019"/>
        <dbReference type="ChEBI" id="CHEBI:82748"/>
        <dbReference type="ChEBI" id="CHEBI:83665"/>
        <dbReference type="ChEBI" id="CHEBI:456215"/>
        <dbReference type="EC" id="6.3.4.19"/>
    </reaction>
</comment>
<dbReference type="GO" id="GO:0008033">
    <property type="term" value="P:tRNA processing"/>
    <property type="evidence" value="ECO:0007669"/>
    <property type="project" value="UniProtKB-KW"/>
</dbReference>
<keyword evidence="3" id="KW-0819">tRNA processing</keyword>
<keyword evidence="5" id="KW-0067">ATP-binding</keyword>
<keyword evidence="9" id="KW-1185">Reference proteome</keyword>
<evidence type="ECO:0000313" key="8">
    <source>
        <dbReference type="EMBL" id="KAJ7681737.1"/>
    </source>
</evidence>
<evidence type="ECO:0000313" key="9">
    <source>
        <dbReference type="Proteomes" id="UP001221757"/>
    </source>
</evidence>
<dbReference type="PANTHER" id="PTHR43033">
    <property type="entry name" value="TRNA(ILE)-LYSIDINE SYNTHASE-RELATED"/>
    <property type="match status" value="1"/>
</dbReference>
<dbReference type="InterPro" id="IPR012795">
    <property type="entry name" value="tRNA_Ile_lys_synt_N"/>
</dbReference>
<dbReference type="GO" id="GO:0032267">
    <property type="term" value="F:tRNA(Ile)-lysidine synthase activity"/>
    <property type="evidence" value="ECO:0007669"/>
    <property type="project" value="UniProtKB-EC"/>
</dbReference>